<evidence type="ECO:0000256" key="1">
    <source>
        <dbReference type="SAM" id="MobiDB-lite"/>
    </source>
</evidence>
<evidence type="ECO:0000313" key="3">
    <source>
        <dbReference type="Proteomes" id="UP000246238"/>
    </source>
</evidence>
<feature type="compositionally biased region" description="Basic and acidic residues" evidence="1">
    <location>
        <begin position="1"/>
        <end position="12"/>
    </location>
</feature>
<proteinExistence type="predicted"/>
<dbReference type="GeneID" id="55608244"/>
<dbReference type="Proteomes" id="UP000246238">
    <property type="component" value="Segment"/>
</dbReference>
<organism evidence="2 3">
    <name type="scientific">Mycobacterium phage TChen</name>
    <dbReference type="NCBI Taxonomy" id="2163598"/>
    <lineage>
        <taxon>Viruses</taxon>
        <taxon>Duplodnaviria</taxon>
        <taxon>Heunggongvirae</taxon>
        <taxon>Uroviricota</taxon>
        <taxon>Caudoviricetes</taxon>
        <taxon>Gracegardnervirinae</taxon>
        <taxon>Thetabobvirus</taxon>
        <taxon>Thetabobvirus tchen</taxon>
        <taxon>Mycobacterium virus TChen</taxon>
    </lineage>
</organism>
<evidence type="ECO:0000313" key="2">
    <source>
        <dbReference type="EMBL" id="AWH14485.1"/>
    </source>
</evidence>
<gene>
    <name evidence="2" type="primary">91</name>
    <name evidence="2" type="ORF">SEA_TCHEN_91</name>
</gene>
<dbReference type="RefSeq" id="YP_009838047.1">
    <property type="nucleotide sequence ID" value="NC_048705.1"/>
</dbReference>
<dbReference type="KEGG" id="vg:55608244"/>
<reference evidence="3" key="1">
    <citation type="submission" date="2018-03" db="EMBL/GenBank/DDBJ databases">
        <authorList>
            <person name="Keele B.F."/>
        </authorList>
    </citation>
    <scope>NUCLEOTIDE SEQUENCE [LARGE SCALE GENOMIC DNA]</scope>
</reference>
<feature type="region of interest" description="Disordered" evidence="1">
    <location>
        <begin position="1"/>
        <end position="27"/>
    </location>
</feature>
<keyword evidence="3" id="KW-1185">Reference proteome</keyword>
<accession>A0A2S1PD53</accession>
<name>A0A2S1PD53_9CAUD</name>
<dbReference type="EMBL" id="MH077585">
    <property type="protein sequence ID" value="AWH14485.1"/>
    <property type="molecule type" value="Genomic_DNA"/>
</dbReference>
<sequence length="27" mass="3230">MERKPDGERDADIAEAFQDYTIRNKEM</sequence>
<protein>
    <submittedName>
        <fullName evidence="2">Uncharacterized protein</fullName>
    </submittedName>
</protein>